<dbReference type="EMBL" id="JBHUMM010000043">
    <property type="protein sequence ID" value="MFD2673086.1"/>
    <property type="molecule type" value="Genomic_DNA"/>
</dbReference>
<dbReference type="CDD" id="cd03785">
    <property type="entry name" value="GT28_MurG"/>
    <property type="match status" value="1"/>
</dbReference>
<dbReference type="PANTHER" id="PTHR21015">
    <property type="entry name" value="UDP-N-ACETYLGLUCOSAMINE--N-ACETYLMURAMYL-(PENTAPEPTIDE) PYROPHOSPHORYL-UNDECAPRENOL N-ACETYLGLUCOSAMINE TRANSFERASE 1"/>
    <property type="match status" value="1"/>
</dbReference>
<accession>A0ABW5REI6</accession>
<keyword evidence="14" id="KW-1185">Reference proteome</keyword>
<keyword evidence="1 10" id="KW-1003">Cell membrane</keyword>
<dbReference type="Gene3D" id="3.40.50.2000">
    <property type="entry name" value="Glycogen Phosphorylase B"/>
    <property type="match status" value="2"/>
</dbReference>
<gene>
    <name evidence="10" type="primary">murG</name>
    <name evidence="13" type="ORF">ACFSUC_16060</name>
</gene>
<dbReference type="Pfam" id="PF04101">
    <property type="entry name" value="Glyco_tran_28_C"/>
    <property type="match status" value="1"/>
</dbReference>
<comment type="subcellular location">
    <subcellularLocation>
        <location evidence="10">Cell membrane</location>
        <topology evidence="10">Peripheral membrane protein</topology>
        <orientation evidence="10">Cytoplasmic side</orientation>
    </subcellularLocation>
</comment>
<protein>
    <recommendedName>
        <fullName evidence="10">UDP-N-acetylglucosamine--N-acetylmuramyl-(pentapeptide) pyrophosphoryl-undecaprenol N-acetylglucosamine transferase</fullName>
        <ecNumber evidence="10">2.4.1.227</ecNumber>
    </recommendedName>
    <alternativeName>
        <fullName evidence="10">Undecaprenyl-PP-MurNAc-pentapeptide-UDPGlcNAc GlcNAc transferase</fullName>
    </alternativeName>
</protein>
<evidence type="ECO:0000259" key="11">
    <source>
        <dbReference type="Pfam" id="PF03033"/>
    </source>
</evidence>
<comment type="caution">
    <text evidence="10">Lacks conserved residue(s) required for the propagation of feature annotation.</text>
</comment>
<dbReference type="PANTHER" id="PTHR21015:SF27">
    <property type="entry name" value="UDP-N-ACETYLGLUCOSAMINE--N-ACETYLMURAMYL-(PENTAPEPTIDE) PYROPHOSPHORYL-UNDECAPRENOL N-ACETYLGLUCOSAMINE TRANSFERASE"/>
    <property type="match status" value="1"/>
</dbReference>
<dbReference type="InterPro" id="IPR006009">
    <property type="entry name" value="GlcNAc_MurG"/>
</dbReference>
<feature type="binding site" evidence="10">
    <location>
        <begin position="7"/>
        <end position="9"/>
    </location>
    <ligand>
        <name>UDP-N-acetyl-alpha-D-glucosamine</name>
        <dbReference type="ChEBI" id="CHEBI:57705"/>
    </ligand>
</feature>
<name>A0ABW5REI6_9BACL</name>
<feature type="domain" description="Glycosyl transferase family 28 C-terminal" evidence="12">
    <location>
        <begin position="185"/>
        <end position="343"/>
    </location>
</feature>
<dbReference type="InterPro" id="IPR007235">
    <property type="entry name" value="Glyco_trans_28_C"/>
</dbReference>
<feature type="domain" description="Glycosyltransferase family 28 N-terminal" evidence="11">
    <location>
        <begin position="1"/>
        <end position="138"/>
    </location>
</feature>
<evidence type="ECO:0000259" key="12">
    <source>
        <dbReference type="Pfam" id="PF04101"/>
    </source>
</evidence>
<keyword evidence="4 10" id="KW-0808">Transferase</keyword>
<dbReference type="NCBIfam" id="NF009102">
    <property type="entry name" value="PRK12446.1"/>
    <property type="match status" value="1"/>
</dbReference>
<keyword evidence="3 10" id="KW-0328">Glycosyltransferase</keyword>
<keyword evidence="8 10" id="KW-0131">Cell cycle</keyword>
<evidence type="ECO:0000256" key="5">
    <source>
        <dbReference type="ARBA" id="ARBA00022960"/>
    </source>
</evidence>
<dbReference type="Proteomes" id="UP001597497">
    <property type="component" value="Unassembled WGS sequence"/>
</dbReference>
<keyword evidence="2 10" id="KW-0132">Cell division</keyword>
<evidence type="ECO:0000256" key="4">
    <source>
        <dbReference type="ARBA" id="ARBA00022679"/>
    </source>
</evidence>
<evidence type="ECO:0000313" key="14">
    <source>
        <dbReference type="Proteomes" id="UP001597497"/>
    </source>
</evidence>
<organism evidence="13 14">
    <name type="scientific">Marinicrinis sediminis</name>
    <dbReference type="NCBI Taxonomy" id="1652465"/>
    <lineage>
        <taxon>Bacteria</taxon>
        <taxon>Bacillati</taxon>
        <taxon>Bacillota</taxon>
        <taxon>Bacilli</taxon>
        <taxon>Bacillales</taxon>
        <taxon>Paenibacillaceae</taxon>
    </lineage>
</organism>
<comment type="function">
    <text evidence="10">Cell wall formation. Catalyzes the transfer of a GlcNAc subunit on undecaprenyl-pyrophosphoryl-MurNAc-pentapeptide (lipid intermediate I) to form undecaprenyl-pyrophosphoryl-MurNAc-(pentapeptide)GlcNAc (lipid intermediate II).</text>
</comment>
<evidence type="ECO:0000256" key="10">
    <source>
        <dbReference type="HAMAP-Rule" id="MF_00033"/>
    </source>
</evidence>
<proteinExistence type="inferred from homology"/>
<reference evidence="14" key="1">
    <citation type="journal article" date="2019" name="Int. J. Syst. Evol. Microbiol.">
        <title>The Global Catalogue of Microorganisms (GCM) 10K type strain sequencing project: providing services to taxonomists for standard genome sequencing and annotation.</title>
        <authorList>
            <consortium name="The Broad Institute Genomics Platform"/>
            <consortium name="The Broad Institute Genome Sequencing Center for Infectious Disease"/>
            <person name="Wu L."/>
            <person name="Ma J."/>
        </authorList>
    </citation>
    <scope>NUCLEOTIDE SEQUENCE [LARGE SCALE GENOMIC DNA]</scope>
    <source>
        <strain evidence="14">KCTC 33676</strain>
    </source>
</reference>
<evidence type="ECO:0000256" key="8">
    <source>
        <dbReference type="ARBA" id="ARBA00023306"/>
    </source>
</evidence>
<evidence type="ECO:0000256" key="6">
    <source>
        <dbReference type="ARBA" id="ARBA00022984"/>
    </source>
</evidence>
<dbReference type="InterPro" id="IPR004276">
    <property type="entry name" value="GlycoTrans_28_N"/>
</dbReference>
<dbReference type="EC" id="2.4.1.227" evidence="10"/>
<evidence type="ECO:0000256" key="3">
    <source>
        <dbReference type="ARBA" id="ARBA00022676"/>
    </source>
</evidence>
<evidence type="ECO:0000256" key="1">
    <source>
        <dbReference type="ARBA" id="ARBA00022475"/>
    </source>
</evidence>
<feature type="binding site" evidence="10">
    <location>
        <position position="161"/>
    </location>
    <ligand>
        <name>UDP-N-acetyl-alpha-D-glucosamine</name>
        <dbReference type="ChEBI" id="CHEBI:57705"/>
    </ligand>
</feature>
<sequence>MFTGGGTAGHVTVNLALIPEFQADGWETEYMGSVDGIEKQLIQSVPSVPYYGISTGKLRRYMDWKNVKDPFRVMKGVLQAFRIMRRSKPDVLFSKGGFVTVPVIIAAWLNRVPVVIHESDLTPGLANKIAIPLAEKIAVTFPETMDHVKKEKAVYIGGIVRNELKKGSALKGLTLTSFTRHKPVMLIMGGSQGSKKINQMVRDELATLTESFQIIHICGKGQVEPQLNQHGYCQFEYVNQELADLLAATDIVVSRAGSNSIFEFLSLRKPMVLIPLSRQVSRGDQILNAQSFEKLGYAKVLDEDTLIGEQFVQTVMKTYEDRHHYLEKMEQARQSELQDLIQLIEDAAKSG</sequence>
<comment type="pathway">
    <text evidence="10">Cell wall biogenesis; peptidoglycan biosynthesis.</text>
</comment>
<comment type="caution">
    <text evidence="13">The sequence shown here is derived from an EMBL/GenBank/DDBJ whole genome shotgun (WGS) entry which is preliminary data.</text>
</comment>
<dbReference type="RefSeq" id="WP_379930986.1">
    <property type="nucleotide sequence ID" value="NZ_JBHUMM010000043.1"/>
</dbReference>
<feature type="binding site" evidence="10">
    <location>
        <position position="191"/>
    </location>
    <ligand>
        <name>UDP-N-acetyl-alpha-D-glucosamine</name>
        <dbReference type="ChEBI" id="CHEBI:57705"/>
    </ligand>
</feature>
<evidence type="ECO:0000256" key="7">
    <source>
        <dbReference type="ARBA" id="ARBA00023136"/>
    </source>
</evidence>
<keyword evidence="7 10" id="KW-0472">Membrane</keyword>
<feature type="binding site" evidence="10">
    <location>
        <position position="285"/>
    </location>
    <ligand>
        <name>UDP-N-acetyl-alpha-D-glucosamine</name>
        <dbReference type="ChEBI" id="CHEBI:57705"/>
    </ligand>
</feature>
<dbReference type="HAMAP" id="MF_00033">
    <property type="entry name" value="MurG"/>
    <property type="match status" value="1"/>
</dbReference>
<keyword evidence="9 10" id="KW-0961">Cell wall biogenesis/degradation</keyword>
<comment type="catalytic activity">
    <reaction evidence="10">
        <text>di-trans,octa-cis-undecaprenyl diphospho-N-acetyl-alpha-D-muramoyl-L-alanyl-D-glutamyl-meso-2,6-diaminopimeloyl-D-alanyl-D-alanine + UDP-N-acetyl-alpha-D-glucosamine = di-trans,octa-cis-undecaprenyl diphospho-[N-acetyl-alpha-D-glucosaminyl-(1-&gt;4)]-N-acetyl-alpha-D-muramoyl-L-alanyl-D-glutamyl-meso-2,6-diaminopimeloyl-D-alanyl-D-alanine + UDP + H(+)</text>
        <dbReference type="Rhea" id="RHEA:31227"/>
        <dbReference type="ChEBI" id="CHEBI:15378"/>
        <dbReference type="ChEBI" id="CHEBI:57705"/>
        <dbReference type="ChEBI" id="CHEBI:58223"/>
        <dbReference type="ChEBI" id="CHEBI:61387"/>
        <dbReference type="ChEBI" id="CHEBI:61388"/>
        <dbReference type="EC" id="2.4.1.227"/>
    </reaction>
</comment>
<evidence type="ECO:0000256" key="2">
    <source>
        <dbReference type="ARBA" id="ARBA00022618"/>
    </source>
</evidence>
<keyword evidence="5 10" id="KW-0133">Cell shape</keyword>
<comment type="similarity">
    <text evidence="10">Belongs to the glycosyltransferase 28 family. MurG subfamily.</text>
</comment>
<evidence type="ECO:0000313" key="13">
    <source>
        <dbReference type="EMBL" id="MFD2673086.1"/>
    </source>
</evidence>
<evidence type="ECO:0000256" key="9">
    <source>
        <dbReference type="ARBA" id="ARBA00023316"/>
    </source>
</evidence>
<dbReference type="SUPFAM" id="SSF53756">
    <property type="entry name" value="UDP-Glycosyltransferase/glycogen phosphorylase"/>
    <property type="match status" value="1"/>
</dbReference>
<dbReference type="Pfam" id="PF03033">
    <property type="entry name" value="Glyco_transf_28"/>
    <property type="match status" value="1"/>
</dbReference>
<keyword evidence="6 10" id="KW-0573">Peptidoglycan synthesis</keyword>